<feature type="compositionally biased region" description="Polar residues" evidence="1">
    <location>
        <begin position="94"/>
        <end position="106"/>
    </location>
</feature>
<dbReference type="AlphaFoldDB" id="A0AAW1PMH6"/>
<proteinExistence type="predicted"/>
<comment type="caution">
    <text evidence="2">The sequence shown here is derived from an EMBL/GenBank/DDBJ whole genome shotgun (WGS) entry which is preliminary data.</text>
</comment>
<feature type="compositionally biased region" description="Low complexity" evidence="1">
    <location>
        <begin position="136"/>
        <end position="160"/>
    </location>
</feature>
<name>A0AAW1PMH6_9CHLO</name>
<dbReference type="Proteomes" id="UP001465755">
    <property type="component" value="Unassembled WGS sequence"/>
</dbReference>
<dbReference type="EMBL" id="JALJOQ010000018">
    <property type="protein sequence ID" value="KAK9809630.1"/>
    <property type="molecule type" value="Genomic_DNA"/>
</dbReference>
<feature type="compositionally biased region" description="Low complexity" evidence="1">
    <location>
        <begin position="109"/>
        <end position="129"/>
    </location>
</feature>
<keyword evidence="3" id="KW-1185">Reference proteome</keyword>
<evidence type="ECO:0000313" key="3">
    <source>
        <dbReference type="Proteomes" id="UP001465755"/>
    </source>
</evidence>
<accession>A0AAW1PMH6</accession>
<protein>
    <submittedName>
        <fullName evidence="2">Uncharacterized protein</fullName>
    </submittedName>
</protein>
<evidence type="ECO:0000313" key="2">
    <source>
        <dbReference type="EMBL" id="KAK9809630.1"/>
    </source>
</evidence>
<gene>
    <name evidence="2" type="ORF">WJX73_009017</name>
</gene>
<feature type="region of interest" description="Disordered" evidence="1">
    <location>
        <begin position="94"/>
        <end position="169"/>
    </location>
</feature>
<evidence type="ECO:0000256" key="1">
    <source>
        <dbReference type="SAM" id="MobiDB-lite"/>
    </source>
</evidence>
<sequence>MANIPSPAPGGDRHVAAAPSNHTEDSPQAGMTDPYLMRLLYNDPGGTGVTGLTALRQPDSLWPYHLPVAGLLAMPRRTRHSTTPLYPEDSLQDLQQARQSSQSPTSMLAPATSRAATVAAGPPSQHLAPLLPPASLPAQHHAAPPTAAKAAASAADPGQPSNCGEEEEGRFVPHRRMATLPELVRHPSLAEADVPMADMGHPGGFARADSCLSGVDAPDAGPGAPWHSGGLLSPQGMARKFQFRDKPWFTSQTVSAGQAAGMPDPALDPSPSTLMRAGSFDPMKAWLSVTTRTDNSRADGLQSINFLPEG</sequence>
<reference evidence="2 3" key="1">
    <citation type="journal article" date="2024" name="Nat. Commun.">
        <title>Phylogenomics reveals the evolutionary origins of lichenization in chlorophyte algae.</title>
        <authorList>
            <person name="Puginier C."/>
            <person name="Libourel C."/>
            <person name="Otte J."/>
            <person name="Skaloud P."/>
            <person name="Haon M."/>
            <person name="Grisel S."/>
            <person name="Petersen M."/>
            <person name="Berrin J.G."/>
            <person name="Delaux P.M."/>
            <person name="Dal Grande F."/>
            <person name="Keller J."/>
        </authorList>
    </citation>
    <scope>NUCLEOTIDE SEQUENCE [LARGE SCALE GENOMIC DNA]</scope>
    <source>
        <strain evidence="2 3">SAG 2036</strain>
    </source>
</reference>
<feature type="region of interest" description="Disordered" evidence="1">
    <location>
        <begin position="1"/>
        <end position="31"/>
    </location>
</feature>
<organism evidence="2 3">
    <name type="scientific">Symbiochloris irregularis</name>
    <dbReference type="NCBI Taxonomy" id="706552"/>
    <lineage>
        <taxon>Eukaryota</taxon>
        <taxon>Viridiplantae</taxon>
        <taxon>Chlorophyta</taxon>
        <taxon>core chlorophytes</taxon>
        <taxon>Trebouxiophyceae</taxon>
        <taxon>Trebouxiales</taxon>
        <taxon>Trebouxiaceae</taxon>
        <taxon>Symbiochloris</taxon>
    </lineage>
</organism>